<dbReference type="EMBL" id="KY368640">
    <property type="protein sequence ID" value="APZ82694.1"/>
    <property type="molecule type" value="Genomic_DNA"/>
</dbReference>
<keyword evidence="2" id="KW-1185">Reference proteome</keyword>
<organism evidence="1 2">
    <name type="scientific">Bacillus phage vB_BsuM-Goe3</name>
    <dbReference type="NCBI Taxonomy" id="1933063"/>
    <lineage>
        <taxon>Viruses</taxon>
        <taxon>Duplodnaviria</taxon>
        <taxon>Heunggongvirae</taxon>
        <taxon>Uroviricota</taxon>
        <taxon>Caudoviricetes</taxon>
        <taxon>Herelleviridae</taxon>
        <taxon>Bastillevirinae</taxon>
        <taxon>Grisebachstrassevirus</taxon>
        <taxon>Grisebachstrassevirus goe3</taxon>
    </lineage>
</organism>
<name>A0A217ERF7_BPGO3</name>
<protein>
    <submittedName>
        <fullName evidence="1">Uncharacterized protein</fullName>
    </submittedName>
</protein>
<reference evidence="1" key="1">
    <citation type="journal article" date="2017" name="Viruses">
        <title>Characterization of Bacillus subtilis Viruses vB_BsuM-Goe2 and vB_BsuM-Goe3.</title>
        <authorList>
            <person name="Willms I.M."/>
            <person name="Hoppert M."/>
            <person name="Hertel R."/>
        </authorList>
    </citation>
    <scope>NUCLEOTIDE SEQUENCE [LARGE SCALE GENOMIC DNA]</scope>
</reference>
<organismHost>
    <name type="scientific">Bacillus subtilis</name>
    <dbReference type="NCBI Taxonomy" id="1423"/>
</organismHost>
<evidence type="ECO:0000313" key="1">
    <source>
        <dbReference type="EMBL" id="APZ82694.1"/>
    </source>
</evidence>
<proteinExistence type="predicted"/>
<accession>A0A217ERF7</accession>
<sequence>MANNENIETQLNKQMLTTEIGGVYWIDALHKSIDLCKETYGDCNYMEMSKPLYAYYKNTMFVLNWVPTVQGESSFGYTPDIRERVEIVLTDDEEFYWKALKEKDSQGVRVTIVE</sequence>
<dbReference type="Proteomes" id="UP000221795">
    <property type="component" value="Segment"/>
</dbReference>
<gene>
    <name evidence="1" type="ORF">Goe3_c23300</name>
</gene>
<evidence type="ECO:0000313" key="2">
    <source>
        <dbReference type="Proteomes" id="UP000221795"/>
    </source>
</evidence>